<reference evidence="1 2" key="1">
    <citation type="submission" date="2018-08" db="EMBL/GenBank/DDBJ databases">
        <authorList>
            <person name="Khan S.A."/>
            <person name="Jeon C.O."/>
            <person name="Chun B.H."/>
            <person name="Jeong S.E."/>
        </authorList>
    </citation>
    <scope>NUCLEOTIDE SEQUENCE [LARGE SCALE GENOMIC DNA]</scope>
    <source>
        <strain evidence="1 2">S-16</strain>
    </source>
</reference>
<accession>A0A3N7HKE8</accession>
<gene>
    <name evidence="1" type="ORF">DZC73_23370</name>
</gene>
<name>A0A3N7HKE8_9BURK</name>
<dbReference type="AlphaFoldDB" id="A0A3N7HKE8"/>
<comment type="caution">
    <text evidence="1">The sequence shown here is derived from an EMBL/GenBank/DDBJ whole genome shotgun (WGS) entry which is preliminary data.</text>
</comment>
<protein>
    <submittedName>
        <fullName evidence="1">Uncharacterized protein</fullName>
    </submittedName>
</protein>
<evidence type="ECO:0000313" key="2">
    <source>
        <dbReference type="Proteomes" id="UP000267464"/>
    </source>
</evidence>
<evidence type="ECO:0000313" key="1">
    <source>
        <dbReference type="EMBL" id="RQP22560.1"/>
    </source>
</evidence>
<sequence length="134" mass="15170">MAIKRMTKQDLPHSLGAFKPVGHVLLALRDEDTARDAERALHEAGFDQEDVLHFTAGEHEGRMDAMLDHASDFAGFGYEIVLMRRYKKLSAEGCRWLLIYAPNDVEAETVGDIARRFGSPMAVKYHRLVEEDLI</sequence>
<organism evidence="1 2">
    <name type="scientific">Piscinibacter terrae</name>
    <dbReference type="NCBI Taxonomy" id="2496871"/>
    <lineage>
        <taxon>Bacteria</taxon>
        <taxon>Pseudomonadati</taxon>
        <taxon>Pseudomonadota</taxon>
        <taxon>Betaproteobacteria</taxon>
        <taxon>Burkholderiales</taxon>
        <taxon>Sphaerotilaceae</taxon>
        <taxon>Piscinibacter</taxon>
    </lineage>
</organism>
<keyword evidence="2" id="KW-1185">Reference proteome</keyword>
<dbReference type="Proteomes" id="UP000267464">
    <property type="component" value="Unassembled WGS sequence"/>
</dbReference>
<proteinExistence type="predicted"/>
<dbReference type="RefSeq" id="WP_124542784.1">
    <property type="nucleotide sequence ID" value="NZ_QUSW01000007.1"/>
</dbReference>
<dbReference type="OrthoDB" id="7064156at2"/>
<reference evidence="1 2" key="2">
    <citation type="submission" date="2018-12" db="EMBL/GenBank/DDBJ databases">
        <title>Rhizobacter gummiphilus sp. nov., a rubber-degrading bacterium isolated from the soil of a botanical garden in Japan.</title>
        <authorList>
            <person name="Shunsuke S.S."/>
        </authorList>
    </citation>
    <scope>NUCLEOTIDE SEQUENCE [LARGE SCALE GENOMIC DNA]</scope>
    <source>
        <strain evidence="1 2">S-16</strain>
    </source>
</reference>
<dbReference type="EMBL" id="QUSW01000007">
    <property type="protein sequence ID" value="RQP22560.1"/>
    <property type="molecule type" value="Genomic_DNA"/>
</dbReference>